<dbReference type="InterPro" id="IPR001466">
    <property type="entry name" value="Beta-lactam-related"/>
</dbReference>
<dbReference type="EMBL" id="CP031165">
    <property type="protein sequence ID" value="AXV05752.1"/>
    <property type="molecule type" value="Genomic_DNA"/>
</dbReference>
<sequence>MLLLTLLVVVVLLGGAVAWARPLLLTGTGYAAHNACAVQLVAGRDADAPAADLPPNPLVPVMSTSVDASNGTATAGVFGLFGQTAHFIEGLGCTLASDTPDLPTPPAVTAAVDGEWPGGDQVAPPPADVDVALLDEAIDAAFAEDDPEGRSVGTRAVVVVHDGRIVAERYADGFDADTRQLGWSMAKSVTNAMVGRLVAEGQLEVSEDHLREDWTDGRGDITLDDLLRMSSGLEWDEAYSLGSVITEMLYLREDMGGFAASQPLVHEPGSHQQYSSGTTNIVCDLLQDRTGMGVELAHELVFQPLGMGSAVLEPDAEGGLVCSSYLWATPRDWARFGLWFARGGEWDGAQLLPADWVEYSSRTEPREGEQEGHAAHWWANRLPDGSLQLPDLPEDTFWASGHDGQKVYVVPSADLVVVRMGFTPEIPGAELGLDQLVASALRAVGKDS</sequence>
<reference evidence="2 3" key="1">
    <citation type="submission" date="2018-09" db="EMBL/GenBank/DDBJ databases">
        <title>Complete genome sequence of Euzebya sp. DY32-46 isolated from seawater of Pacific Ocean.</title>
        <authorList>
            <person name="Xu L."/>
            <person name="Wu Y.-H."/>
            <person name="Xu X.-W."/>
        </authorList>
    </citation>
    <scope>NUCLEOTIDE SEQUENCE [LARGE SCALE GENOMIC DNA]</scope>
    <source>
        <strain evidence="2 3">DY32-46</strain>
    </source>
</reference>
<dbReference type="Proteomes" id="UP000264006">
    <property type="component" value="Chromosome"/>
</dbReference>
<dbReference type="PANTHER" id="PTHR43283:SF7">
    <property type="entry name" value="BETA-LACTAMASE-RELATED DOMAIN-CONTAINING PROTEIN"/>
    <property type="match status" value="1"/>
</dbReference>
<organism evidence="2 3">
    <name type="scientific">Euzebya pacifica</name>
    <dbReference type="NCBI Taxonomy" id="1608957"/>
    <lineage>
        <taxon>Bacteria</taxon>
        <taxon>Bacillati</taxon>
        <taxon>Actinomycetota</taxon>
        <taxon>Nitriliruptoria</taxon>
        <taxon>Euzebyales</taxon>
    </lineage>
</organism>
<gene>
    <name evidence="2" type="ORF">DVS28_a1051</name>
</gene>
<dbReference type="AlphaFoldDB" id="A0A346XU55"/>
<accession>A0A346XU55</accession>
<dbReference type="SUPFAM" id="SSF56601">
    <property type="entry name" value="beta-lactamase/transpeptidase-like"/>
    <property type="match status" value="1"/>
</dbReference>
<evidence type="ECO:0000313" key="2">
    <source>
        <dbReference type="EMBL" id="AXV05752.1"/>
    </source>
</evidence>
<proteinExistence type="predicted"/>
<dbReference type="KEGG" id="euz:DVS28_a1051"/>
<dbReference type="Pfam" id="PF00144">
    <property type="entry name" value="Beta-lactamase"/>
    <property type="match status" value="1"/>
</dbReference>
<dbReference type="Gene3D" id="3.40.710.10">
    <property type="entry name" value="DD-peptidase/beta-lactamase superfamily"/>
    <property type="match status" value="1"/>
</dbReference>
<dbReference type="PANTHER" id="PTHR43283">
    <property type="entry name" value="BETA-LACTAMASE-RELATED"/>
    <property type="match status" value="1"/>
</dbReference>
<evidence type="ECO:0000313" key="3">
    <source>
        <dbReference type="Proteomes" id="UP000264006"/>
    </source>
</evidence>
<name>A0A346XU55_9ACTN</name>
<protein>
    <submittedName>
        <fullName evidence="2">Beta-lactamase class C penicillin binding protein</fullName>
    </submittedName>
</protein>
<feature type="domain" description="Beta-lactamase-related" evidence="1">
    <location>
        <begin position="149"/>
        <end position="420"/>
    </location>
</feature>
<keyword evidence="3" id="KW-1185">Reference proteome</keyword>
<dbReference type="InterPro" id="IPR050789">
    <property type="entry name" value="Diverse_Enzym_Activities"/>
</dbReference>
<evidence type="ECO:0000259" key="1">
    <source>
        <dbReference type="Pfam" id="PF00144"/>
    </source>
</evidence>
<dbReference type="InterPro" id="IPR012338">
    <property type="entry name" value="Beta-lactam/transpept-like"/>
</dbReference>